<organism evidence="3 4">
    <name type="scientific">Psychroflexus maritimus</name>
    <dbReference type="NCBI Taxonomy" id="2714865"/>
    <lineage>
        <taxon>Bacteria</taxon>
        <taxon>Pseudomonadati</taxon>
        <taxon>Bacteroidota</taxon>
        <taxon>Flavobacteriia</taxon>
        <taxon>Flavobacteriales</taxon>
        <taxon>Flavobacteriaceae</taxon>
        <taxon>Psychroflexus</taxon>
    </lineage>
</organism>
<feature type="transmembrane region" description="Helical" evidence="1">
    <location>
        <begin position="213"/>
        <end position="230"/>
    </location>
</feature>
<accession>A0A967AM98</accession>
<feature type="transmembrane region" description="Helical" evidence="1">
    <location>
        <begin position="61"/>
        <end position="80"/>
    </location>
</feature>
<protein>
    <submittedName>
        <fullName evidence="3">EamA family transporter</fullName>
    </submittedName>
</protein>
<keyword evidence="1" id="KW-1133">Transmembrane helix</keyword>
<name>A0A967AM98_9FLAO</name>
<comment type="caution">
    <text evidence="3">The sequence shown here is derived from an EMBL/GenBank/DDBJ whole genome shotgun (WGS) entry which is preliminary data.</text>
</comment>
<gene>
    <name evidence="3" type="ORF">G7034_11705</name>
</gene>
<evidence type="ECO:0000313" key="4">
    <source>
        <dbReference type="Proteomes" id="UP000643701"/>
    </source>
</evidence>
<dbReference type="GO" id="GO:0016020">
    <property type="term" value="C:membrane"/>
    <property type="evidence" value="ECO:0007669"/>
    <property type="project" value="InterPro"/>
</dbReference>
<feature type="transmembrane region" description="Helical" evidence="1">
    <location>
        <begin position="6"/>
        <end position="22"/>
    </location>
</feature>
<dbReference type="EMBL" id="JAANAS010000116">
    <property type="protein sequence ID" value="NGZ90914.1"/>
    <property type="molecule type" value="Genomic_DNA"/>
</dbReference>
<dbReference type="SUPFAM" id="SSF103481">
    <property type="entry name" value="Multidrug resistance efflux transporter EmrE"/>
    <property type="match status" value="2"/>
</dbReference>
<feature type="transmembrane region" description="Helical" evidence="1">
    <location>
        <begin position="271"/>
        <end position="289"/>
    </location>
</feature>
<sequence>MIALLLSILSSTLIYICFNVLGKFGVNKLHALIFNYLVAFFLGWLLSPQGTSVLAYPQQDWFWGSLILGSLFIATFYLMFKTTQKHGMSVVSVASKMSVSIPVVFVIVFYGESLNFLKVIGILLALAAVYLVALKKKKENPLFNTTLVLPFLVFFASGTVESTLKYLEDAFVAQEEVPAFSSSVFFFASLFGLLIFAIQYLKNRKAMQLKSMIGGVLLGIPNYFSIHFFIQALKSNVFETSLVFIINNILIVIFSTFVGILFFSEKLQKQNWLGILLALISIIMVYLSSQQIT</sequence>
<evidence type="ECO:0000259" key="2">
    <source>
        <dbReference type="Pfam" id="PF00892"/>
    </source>
</evidence>
<feature type="transmembrane region" description="Helical" evidence="1">
    <location>
        <begin position="87"/>
        <end position="110"/>
    </location>
</feature>
<feature type="transmembrane region" description="Helical" evidence="1">
    <location>
        <begin position="180"/>
        <end position="201"/>
    </location>
</feature>
<evidence type="ECO:0000313" key="3">
    <source>
        <dbReference type="EMBL" id="NGZ90914.1"/>
    </source>
</evidence>
<keyword evidence="1" id="KW-0812">Transmembrane</keyword>
<dbReference type="Gene3D" id="1.10.3730.20">
    <property type="match status" value="2"/>
</dbReference>
<proteinExistence type="predicted"/>
<feature type="domain" description="EamA" evidence="2">
    <location>
        <begin position="3"/>
        <end position="133"/>
    </location>
</feature>
<dbReference type="InterPro" id="IPR037185">
    <property type="entry name" value="EmrE-like"/>
</dbReference>
<keyword evidence="1" id="KW-0472">Membrane</keyword>
<dbReference type="InterPro" id="IPR000620">
    <property type="entry name" value="EamA_dom"/>
</dbReference>
<feature type="transmembrane region" description="Helical" evidence="1">
    <location>
        <begin position="29"/>
        <end position="46"/>
    </location>
</feature>
<dbReference type="RefSeq" id="WP_166401141.1">
    <property type="nucleotide sequence ID" value="NZ_JAANAS010000116.1"/>
</dbReference>
<dbReference type="AlphaFoldDB" id="A0A967AM98"/>
<dbReference type="Proteomes" id="UP000643701">
    <property type="component" value="Unassembled WGS sequence"/>
</dbReference>
<dbReference type="Pfam" id="PF00892">
    <property type="entry name" value="EamA"/>
    <property type="match status" value="1"/>
</dbReference>
<feature type="transmembrane region" description="Helical" evidence="1">
    <location>
        <begin position="116"/>
        <end position="134"/>
    </location>
</feature>
<feature type="transmembrane region" description="Helical" evidence="1">
    <location>
        <begin position="242"/>
        <end position="264"/>
    </location>
</feature>
<evidence type="ECO:0000256" key="1">
    <source>
        <dbReference type="SAM" id="Phobius"/>
    </source>
</evidence>
<reference evidence="3" key="1">
    <citation type="submission" date="2020-03" db="EMBL/GenBank/DDBJ databases">
        <title>Psychroflexus Maritimus sp. nov., isolate from marine sediment.</title>
        <authorList>
            <person name="Zhong Y.-L."/>
        </authorList>
    </citation>
    <scope>NUCLEOTIDE SEQUENCE</scope>
    <source>
        <strain evidence="3">C1</strain>
    </source>
</reference>
<feature type="transmembrane region" description="Helical" evidence="1">
    <location>
        <begin position="141"/>
        <end position="160"/>
    </location>
</feature>
<keyword evidence="4" id="KW-1185">Reference proteome</keyword>